<feature type="domain" description="DUF4037" evidence="1">
    <location>
        <begin position="125"/>
        <end position="224"/>
    </location>
</feature>
<dbReference type="EMBL" id="CP061800">
    <property type="protein sequence ID" value="QTA92865.1"/>
    <property type="molecule type" value="Genomic_DNA"/>
</dbReference>
<keyword evidence="3" id="KW-1185">Reference proteome</keyword>
<dbReference type="Pfam" id="PF13228">
    <property type="entry name" value="DUF4037"/>
    <property type="match status" value="1"/>
</dbReference>
<evidence type="ECO:0000313" key="3">
    <source>
        <dbReference type="Proteomes" id="UP000663722"/>
    </source>
</evidence>
<dbReference type="InterPro" id="IPR025117">
    <property type="entry name" value="DUF4037"/>
</dbReference>
<dbReference type="RefSeq" id="WP_207680053.1">
    <property type="nucleotide sequence ID" value="NZ_CP061800.1"/>
</dbReference>
<accession>A0A975GT89</accession>
<dbReference type="AlphaFoldDB" id="A0A975GT89"/>
<organism evidence="2 3">
    <name type="scientific">Desulfonema magnum</name>
    <dbReference type="NCBI Taxonomy" id="45655"/>
    <lineage>
        <taxon>Bacteria</taxon>
        <taxon>Pseudomonadati</taxon>
        <taxon>Thermodesulfobacteriota</taxon>
        <taxon>Desulfobacteria</taxon>
        <taxon>Desulfobacterales</taxon>
        <taxon>Desulfococcaceae</taxon>
        <taxon>Desulfonema</taxon>
    </lineage>
</organism>
<dbReference type="Proteomes" id="UP000663722">
    <property type="component" value="Chromosome"/>
</dbReference>
<name>A0A975GT89_9BACT</name>
<gene>
    <name evidence="2" type="ORF">dnm_089580</name>
</gene>
<evidence type="ECO:0000313" key="2">
    <source>
        <dbReference type="EMBL" id="QTA92865.1"/>
    </source>
</evidence>
<evidence type="ECO:0000259" key="1">
    <source>
        <dbReference type="Pfam" id="PF13228"/>
    </source>
</evidence>
<protein>
    <submittedName>
        <fullName evidence="2">Uncharacterized protein associated with anaerobic p-cresol degradation gene cluster</fullName>
    </submittedName>
</protein>
<proteinExistence type="predicted"/>
<reference evidence="2" key="1">
    <citation type="journal article" date="2021" name="Microb. Physiol.">
        <title>Proteogenomic Insights into the Physiology of Marine, Sulfate-Reducing, Filamentous Desulfonema limicola and Desulfonema magnum.</title>
        <authorList>
            <person name="Schnaars V."/>
            <person name="Wohlbrand L."/>
            <person name="Scheve S."/>
            <person name="Hinrichs C."/>
            <person name="Reinhardt R."/>
            <person name="Rabus R."/>
        </authorList>
    </citation>
    <scope>NUCLEOTIDE SEQUENCE</scope>
    <source>
        <strain evidence="2">4be13</strain>
    </source>
</reference>
<dbReference type="KEGG" id="dmm:dnm_089580"/>
<sequence>MKGLELAESYYRKYGARMIKEKFPQYQDRIAAGLVGDGSECYGFDDGISRDHDWGPCFCLWLNKADFEIIGHALHLEYQRLPKYFNGCERIASPWGKGRVGVFEIGTFYRKFIGLPHAPKTPEQWLCLPEAYLSSCTNGRVFYDPPGQFSQIRKELLGFYPEDIRLVKIAARCMTAAQSGQYNYMRSVRRKAYYAAQYAETQFCTDIMSLVFLLNRQYMPYYKWSHHALCELPLLGKFLHQKIDDMAASHNYETKNDIIEEISAAVIRMLHQERLSDSASDFLLDHGPVVHAKIRDKNLRQRDVWIG</sequence>